<reference evidence="2" key="1">
    <citation type="submission" date="2023-04" db="EMBL/GenBank/DDBJ databases">
        <title>Black Yeasts Isolated from many extreme environments.</title>
        <authorList>
            <person name="Coleine C."/>
            <person name="Stajich J.E."/>
            <person name="Selbmann L."/>
        </authorList>
    </citation>
    <scope>NUCLEOTIDE SEQUENCE</scope>
    <source>
        <strain evidence="2">CCFEE 5312</strain>
    </source>
</reference>
<feature type="compositionally biased region" description="Acidic residues" evidence="1">
    <location>
        <begin position="75"/>
        <end position="87"/>
    </location>
</feature>
<protein>
    <submittedName>
        <fullName evidence="2">Uncharacterized protein</fullName>
    </submittedName>
</protein>
<organism evidence="2 3">
    <name type="scientific">Extremus antarcticus</name>
    <dbReference type="NCBI Taxonomy" id="702011"/>
    <lineage>
        <taxon>Eukaryota</taxon>
        <taxon>Fungi</taxon>
        <taxon>Dikarya</taxon>
        <taxon>Ascomycota</taxon>
        <taxon>Pezizomycotina</taxon>
        <taxon>Dothideomycetes</taxon>
        <taxon>Dothideomycetidae</taxon>
        <taxon>Mycosphaerellales</taxon>
        <taxon>Extremaceae</taxon>
        <taxon>Extremus</taxon>
    </lineage>
</organism>
<accession>A0AAJ0DAM7</accession>
<name>A0AAJ0DAM7_9PEZI</name>
<keyword evidence="3" id="KW-1185">Reference proteome</keyword>
<gene>
    <name evidence="2" type="ORF">LTR09_012090</name>
</gene>
<feature type="region of interest" description="Disordered" evidence="1">
    <location>
        <begin position="75"/>
        <end position="98"/>
    </location>
</feature>
<dbReference type="AlphaFoldDB" id="A0AAJ0DAM7"/>
<comment type="caution">
    <text evidence="2">The sequence shown here is derived from an EMBL/GenBank/DDBJ whole genome shotgun (WGS) entry which is preliminary data.</text>
</comment>
<proteinExistence type="predicted"/>
<evidence type="ECO:0000313" key="2">
    <source>
        <dbReference type="EMBL" id="KAK3046451.1"/>
    </source>
</evidence>
<feature type="region of interest" description="Disordered" evidence="1">
    <location>
        <begin position="339"/>
        <end position="364"/>
    </location>
</feature>
<dbReference type="EMBL" id="JAWDJX010000092">
    <property type="protein sequence ID" value="KAK3046451.1"/>
    <property type="molecule type" value="Genomic_DNA"/>
</dbReference>
<evidence type="ECO:0000256" key="1">
    <source>
        <dbReference type="SAM" id="MobiDB-lite"/>
    </source>
</evidence>
<dbReference type="Proteomes" id="UP001271007">
    <property type="component" value="Unassembled WGS sequence"/>
</dbReference>
<evidence type="ECO:0000313" key="3">
    <source>
        <dbReference type="Proteomes" id="UP001271007"/>
    </source>
</evidence>
<sequence>MGAGVIENGGLEAEAGAADIGIAEGGAEEDAGIAMTEPDDIGLDIIRADDPAAEDSGMIGLITTLDDAEMLDAESLPEEGGTNDDDPVPTPQNSLKRPRSMRCYDTRLETDLRSVGRNTACVRVSGSALSSLTRLGGRDARTRLRDAALPLRSDACHYLISRKLSPSSFALPLHSARATIEVVMKVMTGSFPSSGRIRLDDMIFYNGPPTEKSRAPAPTDGGDEMLVRAFEKACTPGMEEFDFTTGFGSAFAEQRLGINSMQDLQCTQMPQKRCICHRREILHALYSAERRLRTQDEDMDTTGTLFAELLQYQANNERSKFFAKCPRRAALTSFSTTAPIDPGVTAGAGEQKAGDNYGGTPEMR</sequence>